<evidence type="ECO:0000256" key="4">
    <source>
        <dbReference type="ARBA" id="ARBA00009869"/>
    </source>
</evidence>
<dbReference type="PANTHER" id="PTHR43345">
    <property type="entry name" value="3-ISOPROPYLMALATE DEHYDRATASE SMALL SUBUNIT 2-RELATED-RELATED"/>
    <property type="match status" value="1"/>
</dbReference>
<evidence type="ECO:0000256" key="2">
    <source>
        <dbReference type="ARBA" id="ARBA00002695"/>
    </source>
</evidence>
<comment type="subunit">
    <text evidence="5 7">Heterodimer of LeuC and LeuD.</text>
</comment>
<dbReference type="PaxDb" id="123214-PERMA_0505"/>
<name>C0QUD0_PERMH</name>
<dbReference type="Proteomes" id="UP000001366">
    <property type="component" value="Chromosome"/>
</dbReference>
<dbReference type="eggNOG" id="COG0066">
    <property type="taxonomic scope" value="Bacteria"/>
</dbReference>
<dbReference type="FunFam" id="3.20.19.10:FF:000007">
    <property type="entry name" value="Isopropylmalate/citramalate isomerase small subunit"/>
    <property type="match status" value="1"/>
</dbReference>
<dbReference type="SUPFAM" id="SSF52016">
    <property type="entry name" value="LeuD/IlvD-like"/>
    <property type="match status" value="1"/>
</dbReference>
<comment type="pathway">
    <text evidence="3 7">Amino-acid biosynthesis; L-leucine biosynthesis; L-leucine from 3-methyl-2-oxobutanoate: step 2/4.</text>
</comment>
<gene>
    <name evidence="7 9" type="primary">leuD</name>
    <name evidence="9" type="ordered locus">PERMA_0505</name>
</gene>
<dbReference type="HAMAP" id="MF_01032">
    <property type="entry name" value="LeuD_type2"/>
    <property type="match status" value="1"/>
</dbReference>
<dbReference type="KEGG" id="pmx:PERMA_0505"/>
<dbReference type="STRING" id="123214.PERMA_0505"/>
<dbReference type="GO" id="GO:0003861">
    <property type="term" value="F:3-isopropylmalate dehydratase activity"/>
    <property type="evidence" value="ECO:0007669"/>
    <property type="project" value="UniProtKB-UniRule"/>
</dbReference>
<dbReference type="InterPro" id="IPR011827">
    <property type="entry name" value="LeuD_type2/HacB/DmdB"/>
</dbReference>
<dbReference type="GO" id="GO:0009098">
    <property type="term" value="P:L-leucine biosynthetic process"/>
    <property type="evidence" value="ECO:0007669"/>
    <property type="project" value="UniProtKB-UniRule"/>
</dbReference>
<dbReference type="EC" id="4.2.1.33" evidence="7"/>
<reference evidence="9 10" key="1">
    <citation type="journal article" date="2009" name="J. Bacteriol.">
        <title>Complete and draft genome sequences of six members of the Aquificales.</title>
        <authorList>
            <person name="Reysenbach A.L."/>
            <person name="Hamamura N."/>
            <person name="Podar M."/>
            <person name="Griffiths E."/>
            <person name="Ferreira S."/>
            <person name="Hochstein R."/>
            <person name="Heidelberg J."/>
            <person name="Johnson J."/>
            <person name="Mead D."/>
            <person name="Pohorille A."/>
            <person name="Sarmiento M."/>
            <person name="Schweighofer K."/>
            <person name="Seshadri R."/>
            <person name="Voytek M.A."/>
        </authorList>
    </citation>
    <scope>NUCLEOTIDE SEQUENCE [LARGE SCALE GENOMIC DNA]</scope>
    <source>
        <strain evidence="10">DSM 14350 / EX-H1</strain>
    </source>
</reference>
<dbReference type="AlphaFoldDB" id="C0QUD0"/>
<protein>
    <recommendedName>
        <fullName evidence="7">3-isopropylmalate dehydratase small subunit</fullName>
        <ecNumber evidence="7">4.2.1.33</ecNumber>
    </recommendedName>
    <alternativeName>
        <fullName evidence="7">Alpha-IPM isomerase</fullName>
        <shortName evidence="7">IPMI</shortName>
    </alternativeName>
    <alternativeName>
        <fullName evidence="7">Isopropylmalate isomerase</fullName>
    </alternativeName>
</protein>
<evidence type="ECO:0000256" key="6">
    <source>
        <dbReference type="ARBA" id="ARBA00023239"/>
    </source>
</evidence>
<feature type="domain" description="Aconitase A/isopropylmalate dehydratase small subunit swivel" evidence="8">
    <location>
        <begin position="38"/>
        <end position="101"/>
    </location>
</feature>
<dbReference type="UniPathway" id="UPA00048">
    <property type="reaction ID" value="UER00071"/>
</dbReference>
<keyword evidence="7" id="KW-0028">Amino-acid biosynthesis</keyword>
<evidence type="ECO:0000256" key="3">
    <source>
        <dbReference type="ARBA" id="ARBA00004729"/>
    </source>
</evidence>
<accession>C0QUD0</accession>
<keyword evidence="10" id="KW-1185">Reference proteome</keyword>
<dbReference type="HOGENOM" id="CLU_081378_1_1_0"/>
<proteinExistence type="inferred from homology"/>
<organism evidence="9 10">
    <name type="scientific">Persephonella marina (strain DSM 14350 / EX-H1)</name>
    <dbReference type="NCBI Taxonomy" id="123214"/>
    <lineage>
        <taxon>Bacteria</taxon>
        <taxon>Pseudomonadati</taxon>
        <taxon>Aquificota</taxon>
        <taxon>Aquificia</taxon>
        <taxon>Aquificales</taxon>
        <taxon>Hydrogenothermaceae</taxon>
        <taxon>Persephonella</taxon>
    </lineage>
</organism>
<evidence type="ECO:0000256" key="1">
    <source>
        <dbReference type="ARBA" id="ARBA00000491"/>
    </source>
</evidence>
<dbReference type="EMBL" id="CP001230">
    <property type="protein sequence ID" value="ACO04259.1"/>
    <property type="molecule type" value="Genomic_DNA"/>
</dbReference>
<dbReference type="NCBIfam" id="TIGR02084">
    <property type="entry name" value="leud"/>
    <property type="match status" value="1"/>
</dbReference>
<keyword evidence="7" id="KW-0432">Leucine biosynthesis</keyword>
<comment type="function">
    <text evidence="2 7">Catalyzes the isomerization between 2-isopropylmalate and 3-isopropylmalate, via the formation of 2-isopropylmaleate.</text>
</comment>
<sequence>MVIEGKVWKFGDDINTDEIIPARYLITTDPKELAKHVMEDADPEFPNKVKPGDIIVAGKNFGCGSSREHAPLALKGAEIGAIIAESFARIFYRNAINLGLPIIESPEAARDAEEGDIIQIDMDKGIIRNVTKGKEYTFKPLPESLRKVFEAGGLMEYAKDKLKGE</sequence>
<dbReference type="InterPro" id="IPR015928">
    <property type="entry name" value="Aconitase/3IPM_dehydase_swvl"/>
</dbReference>
<keyword evidence="6 7" id="KW-0456">Lyase</keyword>
<dbReference type="Gene3D" id="3.20.19.10">
    <property type="entry name" value="Aconitase, domain 4"/>
    <property type="match status" value="1"/>
</dbReference>
<dbReference type="InterPro" id="IPR033940">
    <property type="entry name" value="IPMI_Swivel"/>
</dbReference>
<evidence type="ECO:0000256" key="7">
    <source>
        <dbReference type="HAMAP-Rule" id="MF_01032"/>
    </source>
</evidence>
<evidence type="ECO:0000313" key="9">
    <source>
        <dbReference type="EMBL" id="ACO04259.1"/>
    </source>
</evidence>
<dbReference type="CDD" id="cd01577">
    <property type="entry name" value="IPMI_Swivel"/>
    <property type="match status" value="1"/>
</dbReference>
<evidence type="ECO:0000313" key="10">
    <source>
        <dbReference type="Proteomes" id="UP000001366"/>
    </source>
</evidence>
<dbReference type="Pfam" id="PF00694">
    <property type="entry name" value="Aconitase_C"/>
    <property type="match status" value="1"/>
</dbReference>
<keyword evidence="7" id="KW-0100">Branched-chain amino acid biosynthesis</keyword>
<dbReference type="InterPro" id="IPR000573">
    <property type="entry name" value="AconitaseA/IPMdHydase_ssu_swvl"/>
</dbReference>
<evidence type="ECO:0000256" key="5">
    <source>
        <dbReference type="ARBA" id="ARBA00011271"/>
    </source>
</evidence>
<dbReference type="InterPro" id="IPR050075">
    <property type="entry name" value="LeuD"/>
</dbReference>
<evidence type="ECO:0000259" key="8">
    <source>
        <dbReference type="Pfam" id="PF00694"/>
    </source>
</evidence>
<dbReference type="NCBIfam" id="TIGR02087">
    <property type="entry name" value="LEUD_arch"/>
    <property type="match status" value="1"/>
</dbReference>
<dbReference type="PANTHER" id="PTHR43345:SF2">
    <property type="entry name" value="3-ISOPROPYLMALATE DEHYDRATASE SMALL SUBUNIT 1"/>
    <property type="match status" value="1"/>
</dbReference>
<comment type="similarity">
    <text evidence="4 7">Belongs to the LeuD family. LeuD type 2 subfamily.</text>
</comment>
<dbReference type="InterPro" id="IPR011824">
    <property type="entry name" value="LeuD/DmdB_bac"/>
</dbReference>
<comment type="catalytic activity">
    <reaction evidence="1 7">
        <text>(2R,3S)-3-isopropylmalate = (2S)-2-isopropylmalate</text>
        <dbReference type="Rhea" id="RHEA:32287"/>
        <dbReference type="ChEBI" id="CHEBI:1178"/>
        <dbReference type="ChEBI" id="CHEBI:35121"/>
        <dbReference type="EC" id="4.2.1.33"/>
    </reaction>
</comment>